<feature type="transmembrane region" description="Helical" evidence="2">
    <location>
        <begin position="247"/>
        <end position="265"/>
    </location>
</feature>
<keyword evidence="2" id="KW-0812">Transmembrane</keyword>
<dbReference type="AlphaFoldDB" id="A0A9N9UX87"/>
<organism evidence="4 5">
    <name type="scientific">Clonostachys byssicola</name>
    <dbReference type="NCBI Taxonomy" id="160290"/>
    <lineage>
        <taxon>Eukaryota</taxon>
        <taxon>Fungi</taxon>
        <taxon>Dikarya</taxon>
        <taxon>Ascomycota</taxon>
        <taxon>Pezizomycotina</taxon>
        <taxon>Sordariomycetes</taxon>
        <taxon>Hypocreomycetidae</taxon>
        <taxon>Hypocreales</taxon>
        <taxon>Bionectriaceae</taxon>
        <taxon>Clonostachys</taxon>
    </lineage>
</organism>
<feature type="compositionally biased region" description="Polar residues" evidence="1">
    <location>
        <begin position="362"/>
        <end position="379"/>
    </location>
</feature>
<feature type="transmembrane region" description="Helical" evidence="2">
    <location>
        <begin position="131"/>
        <end position="151"/>
    </location>
</feature>
<sequence length="406" mass="44615">MPQNMILPREHETPFNKAPVIRAVAALLMVIAILSAVTRIVTRLLTVGAFKKDDQLVAAATVVVIAQSAAVISQGANGLGKLESLGPDQVSYILKSHYASDILYIAALLLSKVSATRTLWGMAPRERRKTIWAIEALIAAWAASSILASLFQCSLPQPWDFVHGQCFNRSIFWIYVDALNIVTDLAITGILVEMFIKLKTSTSKKILVISVFGCRIFIIPPIVSHMYYFKRIDDSPNPLFDMWEPTLIVQVIQCLSIMATCIPYLKPFMDSLNSGQMAAGDYRGTRSKGSNSRSQSGYASARMSRPPRSLRGTGAGITSIATRASHRLQKYEMMDMSANHDRAGGVEDHITTVTAGNKEDATNSPNNKSWDGQSHTSQTVLVQSTWRVDIEESGKEENYATPADTK</sequence>
<evidence type="ECO:0000313" key="4">
    <source>
        <dbReference type="EMBL" id="CAH0003368.1"/>
    </source>
</evidence>
<accession>A0A9N9UX87</accession>
<dbReference type="Pfam" id="PF20684">
    <property type="entry name" value="Fung_rhodopsin"/>
    <property type="match status" value="1"/>
</dbReference>
<name>A0A9N9UX87_9HYPO</name>
<dbReference type="Gene3D" id="1.20.210.10">
    <property type="entry name" value="Cytochrome c oxidase-like, subunit I domain"/>
    <property type="match status" value="1"/>
</dbReference>
<feature type="region of interest" description="Disordered" evidence="1">
    <location>
        <begin position="387"/>
        <end position="406"/>
    </location>
</feature>
<feature type="transmembrane region" description="Helical" evidence="2">
    <location>
        <begin position="206"/>
        <end position="227"/>
    </location>
</feature>
<proteinExistence type="predicted"/>
<dbReference type="InterPro" id="IPR036927">
    <property type="entry name" value="Cyt_c_oxase-like_su1_sf"/>
</dbReference>
<dbReference type="InterPro" id="IPR049326">
    <property type="entry name" value="Rhodopsin_dom_fungi"/>
</dbReference>
<gene>
    <name evidence="4" type="ORF">CBYS24578_00014548</name>
</gene>
<feature type="region of interest" description="Disordered" evidence="1">
    <location>
        <begin position="356"/>
        <end position="379"/>
    </location>
</feature>
<feature type="compositionally biased region" description="Polar residues" evidence="1">
    <location>
        <begin position="287"/>
        <end position="298"/>
    </location>
</feature>
<dbReference type="PANTHER" id="PTHR38794">
    <property type="entry name" value="INTEGRAL MEMBRANE PROTEIN"/>
    <property type="match status" value="1"/>
</dbReference>
<dbReference type="GO" id="GO:0005739">
    <property type="term" value="C:mitochondrion"/>
    <property type="evidence" value="ECO:0007669"/>
    <property type="project" value="UniProtKB-ARBA"/>
</dbReference>
<protein>
    <recommendedName>
        <fullName evidence="3">Rhodopsin domain-containing protein</fullName>
    </recommendedName>
</protein>
<feature type="region of interest" description="Disordered" evidence="1">
    <location>
        <begin position="280"/>
        <end position="315"/>
    </location>
</feature>
<keyword evidence="2" id="KW-0472">Membrane</keyword>
<evidence type="ECO:0000313" key="5">
    <source>
        <dbReference type="Proteomes" id="UP000754883"/>
    </source>
</evidence>
<evidence type="ECO:0000256" key="1">
    <source>
        <dbReference type="SAM" id="MobiDB-lite"/>
    </source>
</evidence>
<dbReference type="Proteomes" id="UP000754883">
    <property type="component" value="Unassembled WGS sequence"/>
</dbReference>
<dbReference type="OrthoDB" id="3918601at2759"/>
<keyword evidence="5" id="KW-1185">Reference proteome</keyword>
<feature type="compositionally biased region" description="Basic and acidic residues" evidence="1">
    <location>
        <begin position="388"/>
        <end position="398"/>
    </location>
</feature>
<reference evidence="4 5" key="2">
    <citation type="submission" date="2021-10" db="EMBL/GenBank/DDBJ databases">
        <authorList>
            <person name="Piombo E."/>
        </authorList>
    </citation>
    <scope>NUCLEOTIDE SEQUENCE [LARGE SCALE GENOMIC DNA]</scope>
</reference>
<evidence type="ECO:0000259" key="3">
    <source>
        <dbReference type="Pfam" id="PF20684"/>
    </source>
</evidence>
<feature type="transmembrane region" description="Helical" evidence="2">
    <location>
        <begin position="20"/>
        <end position="42"/>
    </location>
</feature>
<comment type="caution">
    <text evidence="4">The sequence shown here is derived from an EMBL/GenBank/DDBJ whole genome shotgun (WGS) entry which is preliminary data.</text>
</comment>
<feature type="transmembrane region" description="Helical" evidence="2">
    <location>
        <begin position="171"/>
        <end position="194"/>
    </location>
</feature>
<reference evidence="5" key="1">
    <citation type="submission" date="2019-06" db="EMBL/GenBank/DDBJ databases">
        <authorList>
            <person name="Broberg M."/>
        </authorList>
    </citation>
    <scope>NUCLEOTIDE SEQUENCE [LARGE SCALE GENOMIC DNA]</scope>
</reference>
<evidence type="ECO:0000256" key="2">
    <source>
        <dbReference type="SAM" id="Phobius"/>
    </source>
</evidence>
<dbReference type="PANTHER" id="PTHR38794:SF1">
    <property type="entry name" value="INTEGRAL MEMBRANE PROTEIN"/>
    <property type="match status" value="1"/>
</dbReference>
<feature type="domain" description="Rhodopsin" evidence="3">
    <location>
        <begin position="39"/>
        <end position="269"/>
    </location>
</feature>
<dbReference type="EMBL" id="CABFNO020001564">
    <property type="protein sequence ID" value="CAH0003368.1"/>
    <property type="molecule type" value="Genomic_DNA"/>
</dbReference>
<keyword evidence="2" id="KW-1133">Transmembrane helix</keyword>